<organism evidence="1 2">
    <name type="scientific">Plectus sambesii</name>
    <dbReference type="NCBI Taxonomy" id="2011161"/>
    <lineage>
        <taxon>Eukaryota</taxon>
        <taxon>Metazoa</taxon>
        <taxon>Ecdysozoa</taxon>
        <taxon>Nematoda</taxon>
        <taxon>Chromadorea</taxon>
        <taxon>Plectida</taxon>
        <taxon>Plectina</taxon>
        <taxon>Plectoidea</taxon>
        <taxon>Plectidae</taxon>
        <taxon>Plectus</taxon>
    </lineage>
</organism>
<evidence type="ECO:0000313" key="2">
    <source>
        <dbReference type="WBParaSite" id="PSAMB.scaffold736size42366.g8495.t1"/>
    </source>
</evidence>
<sequence>MELNAAEALLYELSKQTKTQQRLAIYDRLVNIEDDEVDLYESLAKLASAWIPSTIDDAIGPEGEVRVKAVLLLGLLVDDPNYVAQNTVASLLRDITKKVII</sequence>
<evidence type="ECO:0000313" key="1">
    <source>
        <dbReference type="Proteomes" id="UP000887566"/>
    </source>
</evidence>
<accession>A0A914X9E0</accession>
<name>A0A914X9E0_9BILA</name>
<protein>
    <submittedName>
        <fullName evidence="2">Uncharacterized protein</fullName>
    </submittedName>
</protein>
<keyword evidence="1" id="KW-1185">Reference proteome</keyword>
<dbReference type="Proteomes" id="UP000887566">
    <property type="component" value="Unplaced"/>
</dbReference>
<reference evidence="2" key="1">
    <citation type="submission" date="2022-11" db="UniProtKB">
        <authorList>
            <consortium name="WormBaseParasite"/>
        </authorList>
    </citation>
    <scope>IDENTIFICATION</scope>
</reference>
<dbReference type="AlphaFoldDB" id="A0A914X9E0"/>
<proteinExistence type="predicted"/>
<dbReference type="WBParaSite" id="PSAMB.scaffold736size42366.g8495.t1">
    <property type="protein sequence ID" value="PSAMB.scaffold736size42366.g8495.t1"/>
    <property type="gene ID" value="PSAMB.scaffold736size42366.g8495"/>
</dbReference>